<feature type="region of interest" description="Disordered" evidence="1">
    <location>
        <begin position="1"/>
        <end position="68"/>
    </location>
</feature>
<dbReference type="EMBL" id="KN847332">
    <property type="protein sequence ID" value="KIW47427.1"/>
    <property type="molecule type" value="Genomic_DNA"/>
</dbReference>
<feature type="region of interest" description="Disordered" evidence="1">
    <location>
        <begin position="83"/>
        <end position="114"/>
    </location>
</feature>
<dbReference type="STRING" id="215243.A0A0D2CBW0"/>
<feature type="compositionally biased region" description="Basic and acidic residues" evidence="1">
    <location>
        <begin position="83"/>
        <end position="92"/>
    </location>
</feature>
<feature type="compositionally biased region" description="Polar residues" evidence="1">
    <location>
        <begin position="362"/>
        <end position="382"/>
    </location>
</feature>
<dbReference type="InterPro" id="IPR012677">
    <property type="entry name" value="Nucleotide-bd_a/b_plait_sf"/>
</dbReference>
<protein>
    <submittedName>
        <fullName evidence="2">Uncharacterized protein</fullName>
    </submittedName>
</protein>
<dbReference type="HOGENOM" id="CLU_014181_0_0_1"/>
<dbReference type="Gene3D" id="3.30.70.330">
    <property type="match status" value="1"/>
</dbReference>
<sequence length="488" mass="51862">MEIHSVLPEERARDPKGETLPWGYRYADSARNARQPEESGPFGRNRSLRTTGSRTPRARTGTTPVRQKENTAVAEFGRLFAREQAKEEERTKTTTPGAGATGTSTVDAARIGGGEPEAVPTECLLYGYAGKHSEWKVLSKFESIVSPGYIVEDYPREDPALFLSSNSPLGRLARPPSVGVARENLSREAIRKSRIYSGGAHWIKVTFDSYQAAERACFYSPLEIDGYMVHCEMWQGRGPGADVALPKGPVGQEHVGAGLLATTTGAEAGATNNTNNKTGRARTFSAATGKDSAIAGFERAMQTLPRGHTVQDTQYGQPEGDEESTTASSATATATDVLEPLLSPTSGSSGGGGGGGGGGTLRSRSVPNLPSQEITSRQPSRSEYMTHIKVKKAVLRPISEALPPQPTFAERALRSIPVVGGLVGGGGVGVVAGKQAAAGSQSTGVLLGVEGPLIREDGSWDPANGWYWSFWRRIDDCFGTDMCGMKDD</sequence>
<feature type="compositionally biased region" description="Low complexity" evidence="1">
    <location>
        <begin position="93"/>
        <end position="105"/>
    </location>
</feature>
<dbReference type="VEuPathDB" id="FungiDB:PV06_00124"/>
<feature type="compositionally biased region" description="Low complexity" evidence="1">
    <location>
        <begin position="325"/>
        <end position="335"/>
    </location>
</feature>
<organism evidence="2 3">
    <name type="scientific">Exophiala oligosperma</name>
    <dbReference type="NCBI Taxonomy" id="215243"/>
    <lineage>
        <taxon>Eukaryota</taxon>
        <taxon>Fungi</taxon>
        <taxon>Dikarya</taxon>
        <taxon>Ascomycota</taxon>
        <taxon>Pezizomycotina</taxon>
        <taxon>Eurotiomycetes</taxon>
        <taxon>Chaetothyriomycetidae</taxon>
        <taxon>Chaetothyriales</taxon>
        <taxon>Herpotrichiellaceae</taxon>
        <taxon>Exophiala</taxon>
    </lineage>
</organism>
<feature type="region of interest" description="Disordered" evidence="1">
    <location>
        <begin position="267"/>
        <end position="287"/>
    </location>
</feature>
<evidence type="ECO:0000256" key="1">
    <source>
        <dbReference type="SAM" id="MobiDB-lite"/>
    </source>
</evidence>
<dbReference type="Proteomes" id="UP000053342">
    <property type="component" value="Unassembled WGS sequence"/>
</dbReference>
<dbReference type="RefSeq" id="XP_016267643.1">
    <property type="nucleotide sequence ID" value="XM_016400590.1"/>
</dbReference>
<accession>A0A0D2CBW0</accession>
<gene>
    <name evidence="2" type="ORF">PV06_00124</name>
</gene>
<evidence type="ECO:0000313" key="2">
    <source>
        <dbReference type="EMBL" id="KIW47427.1"/>
    </source>
</evidence>
<feature type="compositionally biased region" description="Low complexity" evidence="1">
    <location>
        <begin position="267"/>
        <end position="283"/>
    </location>
</feature>
<name>A0A0D2CBW0_9EURO</name>
<keyword evidence="3" id="KW-1185">Reference proteome</keyword>
<feature type="compositionally biased region" description="Basic and acidic residues" evidence="1">
    <location>
        <begin position="1"/>
        <end position="17"/>
    </location>
</feature>
<feature type="compositionally biased region" description="Polar residues" evidence="1">
    <location>
        <begin position="48"/>
        <end position="65"/>
    </location>
</feature>
<dbReference type="GeneID" id="27352198"/>
<dbReference type="AlphaFoldDB" id="A0A0D2CBW0"/>
<feature type="region of interest" description="Disordered" evidence="1">
    <location>
        <begin position="304"/>
        <end position="382"/>
    </location>
</feature>
<reference evidence="2 3" key="1">
    <citation type="submission" date="2015-01" db="EMBL/GenBank/DDBJ databases">
        <title>The Genome Sequence of Exophiala oligosperma CBS72588.</title>
        <authorList>
            <consortium name="The Broad Institute Genomics Platform"/>
            <person name="Cuomo C."/>
            <person name="de Hoog S."/>
            <person name="Gorbushina A."/>
            <person name="Stielow B."/>
            <person name="Teixiera M."/>
            <person name="Abouelleil A."/>
            <person name="Chapman S.B."/>
            <person name="Priest M."/>
            <person name="Young S.K."/>
            <person name="Wortman J."/>
            <person name="Nusbaum C."/>
            <person name="Birren B."/>
        </authorList>
    </citation>
    <scope>NUCLEOTIDE SEQUENCE [LARGE SCALE GENOMIC DNA]</scope>
    <source>
        <strain evidence="2 3">CBS 72588</strain>
    </source>
</reference>
<proteinExistence type="predicted"/>
<evidence type="ECO:0000313" key="3">
    <source>
        <dbReference type="Proteomes" id="UP000053342"/>
    </source>
</evidence>
<feature type="compositionally biased region" description="Gly residues" evidence="1">
    <location>
        <begin position="348"/>
        <end position="360"/>
    </location>
</feature>
<dbReference type="OrthoDB" id="8033832at2759"/>